<keyword evidence="3 9" id="KW-0813">Transport</keyword>
<evidence type="ECO:0000256" key="1">
    <source>
        <dbReference type="ARBA" id="ARBA00004429"/>
    </source>
</evidence>
<evidence type="ECO:0000256" key="5">
    <source>
        <dbReference type="ARBA" id="ARBA00022692"/>
    </source>
</evidence>
<dbReference type="GO" id="GO:0022857">
    <property type="term" value="F:transmembrane transporter activity"/>
    <property type="evidence" value="ECO:0007669"/>
    <property type="project" value="InterPro"/>
</dbReference>
<dbReference type="GeneID" id="61314828"/>
<evidence type="ECO:0000256" key="7">
    <source>
        <dbReference type="ARBA" id="ARBA00022989"/>
    </source>
</evidence>
<feature type="transmembrane region" description="Helical" evidence="9">
    <location>
        <begin position="83"/>
        <end position="102"/>
    </location>
</feature>
<dbReference type="InterPro" id="IPR043429">
    <property type="entry name" value="ArtM/GltK/GlnP/TcyL/YhdX-like"/>
</dbReference>
<feature type="transmembrane region" description="Helical" evidence="9">
    <location>
        <begin position="20"/>
        <end position="45"/>
    </location>
</feature>
<dbReference type="Gene3D" id="1.10.3720.10">
    <property type="entry name" value="MetI-like"/>
    <property type="match status" value="1"/>
</dbReference>
<keyword evidence="4" id="KW-1003">Cell membrane</keyword>
<evidence type="ECO:0000256" key="2">
    <source>
        <dbReference type="ARBA" id="ARBA00010072"/>
    </source>
</evidence>
<keyword evidence="7 9" id="KW-1133">Transmembrane helix</keyword>
<feature type="domain" description="ABC transmembrane type-1" evidence="10">
    <location>
        <begin position="19"/>
        <end position="207"/>
    </location>
</feature>
<dbReference type="PANTHER" id="PTHR30614:SF0">
    <property type="entry name" value="L-CYSTINE TRANSPORT SYSTEM PERMEASE PROTEIN TCYL"/>
    <property type="match status" value="1"/>
</dbReference>
<dbReference type="GO" id="GO:0006865">
    <property type="term" value="P:amino acid transport"/>
    <property type="evidence" value="ECO:0007669"/>
    <property type="project" value="UniProtKB-KW"/>
</dbReference>
<protein>
    <submittedName>
        <fullName evidence="11">Amino acid ABC transporter permease</fullName>
    </submittedName>
</protein>
<keyword evidence="6" id="KW-0029">Amino-acid transport</keyword>
<evidence type="ECO:0000256" key="6">
    <source>
        <dbReference type="ARBA" id="ARBA00022970"/>
    </source>
</evidence>
<dbReference type="CDD" id="cd06261">
    <property type="entry name" value="TM_PBP2"/>
    <property type="match status" value="1"/>
</dbReference>
<dbReference type="Pfam" id="PF00528">
    <property type="entry name" value="BPD_transp_1"/>
    <property type="match status" value="1"/>
</dbReference>
<evidence type="ECO:0000256" key="8">
    <source>
        <dbReference type="ARBA" id="ARBA00023136"/>
    </source>
</evidence>
<dbReference type="Proteomes" id="UP000182985">
    <property type="component" value="Unassembled WGS sequence"/>
</dbReference>
<dbReference type="AlphaFoldDB" id="A0A1J6I1F6"/>
<accession>A0A1J6I1F6</accession>
<keyword evidence="5 9" id="KW-0812">Transmembrane</keyword>
<keyword evidence="8 9" id="KW-0472">Membrane</keyword>
<feature type="transmembrane region" description="Helical" evidence="9">
    <location>
        <begin position="188"/>
        <end position="210"/>
    </location>
</feature>
<dbReference type="GO" id="GO:0043190">
    <property type="term" value="C:ATP-binding cassette (ABC) transporter complex"/>
    <property type="evidence" value="ECO:0007669"/>
    <property type="project" value="InterPro"/>
</dbReference>
<evidence type="ECO:0000256" key="9">
    <source>
        <dbReference type="RuleBase" id="RU363032"/>
    </source>
</evidence>
<evidence type="ECO:0000313" key="12">
    <source>
        <dbReference type="Proteomes" id="UP000182985"/>
    </source>
</evidence>
<comment type="subcellular location">
    <subcellularLocation>
        <location evidence="1">Cell inner membrane</location>
        <topology evidence="1">Multi-pass membrane protein</topology>
    </subcellularLocation>
    <subcellularLocation>
        <location evidence="9">Cell membrane</location>
        <topology evidence="9">Multi-pass membrane protein</topology>
    </subcellularLocation>
</comment>
<reference evidence="11 12" key="1">
    <citation type="submission" date="2016-10" db="EMBL/GenBank/DDBJ databases">
        <title>The Draft Genome Sequence of the Potato Rhizosphere Bacteria Ochrobactrum sp. IPA7.2.</title>
        <authorList>
            <person name="Gogoleva N.E."/>
            <person name="Khlopko Y.A."/>
            <person name="Burygin G.L."/>
            <person name="Plotnikov A.O."/>
        </authorList>
    </citation>
    <scope>NUCLEOTIDE SEQUENCE [LARGE SCALE GENOMIC DNA]</scope>
    <source>
        <strain evidence="11 12">IPA7.2</strain>
    </source>
</reference>
<evidence type="ECO:0000259" key="10">
    <source>
        <dbReference type="PROSITE" id="PS50928"/>
    </source>
</evidence>
<keyword evidence="12" id="KW-1185">Reference proteome</keyword>
<comment type="caution">
    <text evidence="11">The sequence shown here is derived from an EMBL/GenBank/DDBJ whole genome shotgun (WGS) entry which is preliminary data.</text>
</comment>
<dbReference type="NCBIfam" id="TIGR01726">
    <property type="entry name" value="HEQRo_perm_3TM"/>
    <property type="match status" value="1"/>
</dbReference>
<dbReference type="PROSITE" id="PS50928">
    <property type="entry name" value="ABC_TM1"/>
    <property type="match status" value="1"/>
</dbReference>
<proteinExistence type="inferred from homology"/>
<dbReference type="InterPro" id="IPR000515">
    <property type="entry name" value="MetI-like"/>
</dbReference>
<dbReference type="InterPro" id="IPR010065">
    <property type="entry name" value="AA_ABC_transptr_permease_3TM"/>
</dbReference>
<dbReference type="PANTHER" id="PTHR30614">
    <property type="entry name" value="MEMBRANE COMPONENT OF AMINO ACID ABC TRANSPORTER"/>
    <property type="match status" value="1"/>
</dbReference>
<dbReference type="SUPFAM" id="SSF161098">
    <property type="entry name" value="MetI-like"/>
    <property type="match status" value="1"/>
</dbReference>
<organism evidence="11 12">
    <name type="scientific">Brucella cytisi</name>
    <dbReference type="NCBI Taxonomy" id="407152"/>
    <lineage>
        <taxon>Bacteria</taxon>
        <taxon>Pseudomonadati</taxon>
        <taxon>Pseudomonadota</taxon>
        <taxon>Alphaproteobacteria</taxon>
        <taxon>Hyphomicrobiales</taxon>
        <taxon>Brucellaceae</taxon>
        <taxon>Brucella/Ochrobactrum group</taxon>
        <taxon>Brucella</taxon>
    </lineage>
</organism>
<dbReference type="OrthoDB" id="9787841at2"/>
<name>A0A1J6I1F6_9HYPH</name>
<feature type="transmembrane region" description="Helical" evidence="9">
    <location>
        <begin position="57"/>
        <end position="77"/>
    </location>
</feature>
<sequence>MQLDFSIVPPYTELLMTGIWWTLIIAVSSSIVSFFGGIAFALLVLYGNWLVRYPVRFFIWLFMGTPLLLQLFLLYYGLSQIGINIPAVWTGIIGLGLHFAVYNSDIFRTAILTVDPGQNEGARSLGFGSGQTLRYIIVPQAVRNALPQVGNNLIALLKDTALVSVIGITELVHASQQAISETYSPFEFYITAAVIFYVLNLILEAGLHWMEKKVEAYR</sequence>
<evidence type="ECO:0000256" key="4">
    <source>
        <dbReference type="ARBA" id="ARBA00022475"/>
    </source>
</evidence>
<dbReference type="EMBL" id="MOEC01000004">
    <property type="protein sequence ID" value="OIS94367.1"/>
    <property type="molecule type" value="Genomic_DNA"/>
</dbReference>
<evidence type="ECO:0000313" key="11">
    <source>
        <dbReference type="EMBL" id="OIS94367.1"/>
    </source>
</evidence>
<gene>
    <name evidence="11" type="ORF">BLA27_05345</name>
</gene>
<dbReference type="InterPro" id="IPR035906">
    <property type="entry name" value="MetI-like_sf"/>
</dbReference>
<dbReference type="RefSeq" id="WP_010658696.1">
    <property type="nucleotide sequence ID" value="NZ_JBCAUP010000010.1"/>
</dbReference>
<comment type="similarity">
    <text evidence="2">Belongs to the binding-protein-dependent transport system permease family. HisMQ subfamily.</text>
</comment>
<evidence type="ECO:0000256" key="3">
    <source>
        <dbReference type="ARBA" id="ARBA00022448"/>
    </source>
</evidence>